<feature type="region of interest" description="Disordered" evidence="7">
    <location>
        <begin position="571"/>
        <end position="623"/>
    </location>
</feature>
<dbReference type="InterPro" id="IPR003439">
    <property type="entry name" value="ABC_transporter-like_ATP-bd"/>
</dbReference>
<dbReference type="RefSeq" id="WP_183338541.1">
    <property type="nucleotide sequence ID" value="NZ_JACHNU010000001.1"/>
</dbReference>
<feature type="compositionally biased region" description="Low complexity" evidence="7">
    <location>
        <begin position="588"/>
        <end position="601"/>
    </location>
</feature>
<organism evidence="11 12">
    <name type="scientific">Conexibacter arvalis</name>
    <dbReference type="NCBI Taxonomy" id="912552"/>
    <lineage>
        <taxon>Bacteria</taxon>
        <taxon>Bacillati</taxon>
        <taxon>Actinomycetota</taxon>
        <taxon>Thermoleophilia</taxon>
        <taxon>Solirubrobacterales</taxon>
        <taxon>Conexibacteraceae</taxon>
        <taxon>Conexibacter</taxon>
    </lineage>
</organism>
<dbReference type="Gene3D" id="1.20.1560.10">
    <property type="entry name" value="ABC transporter type 1, transmembrane domain"/>
    <property type="match status" value="1"/>
</dbReference>
<evidence type="ECO:0000256" key="6">
    <source>
        <dbReference type="ARBA" id="ARBA00023136"/>
    </source>
</evidence>
<dbReference type="PANTHER" id="PTHR43394:SF1">
    <property type="entry name" value="ATP-BINDING CASSETTE SUB-FAMILY B MEMBER 10, MITOCHONDRIAL"/>
    <property type="match status" value="1"/>
</dbReference>
<keyword evidence="2 8" id="KW-0812">Transmembrane</keyword>
<dbReference type="PANTHER" id="PTHR43394">
    <property type="entry name" value="ATP-DEPENDENT PERMEASE MDL1, MITOCHONDRIAL"/>
    <property type="match status" value="1"/>
</dbReference>
<feature type="transmembrane region" description="Helical" evidence="8">
    <location>
        <begin position="184"/>
        <end position="203"/>
    </location>
</feature>
<feature type="transmembrane region" description="Helical" evidence="8">
    <location>
        <begin position="44"/>
        <end position="64"/>
    </location>
</feature>
<proteinExistence type="predicted"/>
<evidence type="ECO:0000259" key="9">
    <source>
        <dbReference type="PROSITE" id="PS50893"/>
    </source>
</evidence>
<dbReference type="SUPFAM" id="SSF52540">
    <property type="entry name" value="P-loop containing nucleoside triphosphate hydrolases"/>
    <property type="match status" value="1"/>
</dbReference>
<keyword evidence="3" id="KW-0547">Nucleotide-binding</keyword>
<dbReference type="SMART" id="SM00382">
    <property type="entry name" value="AAA"/>
    <property type="match status" value="1"/>
</dbReference>
<sequence>MNRLRERLRRLLVPVADGQDVVPAAPPVPVREIFRRFWPDARPYRPAIAAGAVFLVLVPAIEAVEIWLFKLVVDDVLVPRDVGALLPLAAAYVGLTLLSGLIRFGDDYLATWVGERFLLNLRARLFAHVQGLSLDVLDRRRLGDLLSRLTSDVQAIERFVLTGVGDGISALARIVFFSGALLLLSWRLALVSIVVVPLFWLTARRFSRLIKHASREKRRRSGSLTAVAEESLANAALVQSMGRERHELARFRRENAAIMEAELASTRIRALFSPLVDLIELLGAMIVVGLGVWALSSGELTIGGLLVFLAYLSQMYGPVRELSGLVNSLYAASAGAERVIELLDERPAVVERPDARPLPAAGATVRGRVELRDVVYRYPGASRAALDGCSLAVEPGECVALVGPSGAGKTTATRLLLRFADPDAGSVLIDGEDLRELRLRDLRAQVGLLAQETLLFEGTVRDNVAYGRPEASAAEVERVAAAVGIADLLDARVGQRGRALSGGQRQRVAIARAIVRDSAVVVLDEPTTGLDAEAREAVLGALDALLPGRTTIVVSHDPAVVARADRVVELRAPGDDDRDARGADDDGAAPAAAAPDAARPAAGPPDPGASPTAARPTAAEPVA</sequence>
<protein>
    <submittedName>
        <fullName evidence="11">Subfamily B ATP-binding cassette protein MsbA</fullName>
        <ecNumber evidence="11">3.6.3.-</ecNumber>
    </submittedName>
</protein>
<evidence type="ECO:0000256" key="3">
    <source>
        <dbReference type="ARBA" id="ARBA00022741"/>
    </source>
</evidence>
<dbReference type="InterPro" id="IPR017871">
    <property type="entry name" value="ABC_transporter-like_CS"/>
</dbReference>
<keyword evidence="11" id="KW-0378">Hydrolase</keyword>
<evidence type="ECO:0000256" key="4">
    <source>
        <dbReference type="ARBA" id="ARBA00022840"/>
    </source>
</evidence>
<accession>A0A840I9D5</accession>
<name>A0A840I9D5_9ACTN</name>
<evidence type="ECO:0000256" key="1">
    <source>
        <dbReference type="ARBA" id="ARBA00004651"/>
    </source>
</evidence>
<dbReference type="Pfam" id="PF00005">
    <property type="entry name" value="ABC_tran"/>
    <property type="match status" value="1"/>
</dbReference>
<dbReference type="InterPro" id="IPR003593">
    <property type="entry name" value="AAA+_ATPase"/>
</dbReference>
<keyword evidence="6 8" id="KW-0472">Membrane</keyword>
<evidence type="ECO:0000256" key="7">
    <source>
        <dbReference type="SAM" id="MobiDB-lite"/>
    </source>
</evidence>
<keyword evidence="12" id="KW-1185">Reference proteome</keyword>
<keyword evidence="5 8" id="KW-1133">Transmembrane helix</keyword>
<dbReference type="InterPro" id="IPR039421">
    <property type="entry name" value="Type_1_exporter"/>
</dbReference>
<evidence type="ECO:0000313" key="12">
    <source>
        <dbReference type="Proteomes" id="UP000585272"/>
    </source>
</evidence>
<evidence type="ECO:0000256" key="2">
    <source>
        <dbReference type="ARBA" id="ARBA00022692"/>
    </source>
</evidence>
<reference evidence="11 12" key="1">
    <citation type="submission" date="2020-08" db="EMBL/GenBank/DDBJ databases">
        <title>Genomic Encyclopedia of Archaeal and Bacterial Type Strains, Phase II (KMG-II): from individual species to whole genera.</title>
        <authorList>
            <person name="Goeker M."/>
        </authorList>
    </citation>
    <scope>NUCLEOTIDE SEQUENCE [LARGE SCALE GENOMIC DNA]</scope>
    <source>
        <strain evidence="11 12">DSM 23288</strain>
    </source>
</reference>
<dbReference type="PROSITE" id="PS50929">
    <property type="entry name" value="ABC_TM1F"/>
    <property type="match status" value="1"/>
</dbReference>
<dbReference type="PROSITE" id="PS50893">
    <property type="entry name" value="ABC_TRANSPORTER_2"/>
    <property type="match status" value="1"/>
</dbReference>
<dbReference type="InterPro" id="IPR027417">
    <property type="entry name" value="P-loop_NTPase"/>
</dbReference>
<feature type="domain" description="ABC transmembrane type-1" evidence="10">
    <location>
        <begin position="49"/>
        <end position="331"/>
    </location>
</feature>
<dbReference type="Gene3D" id="3.40.50.300">
    <property type="entry name" value="P-loop containing nucleotide triphosphate hydrolases"/>
    <property type="match status" value="1"/>
</dbReference>
<dbReference type="EC" id="3.6.3.-" evidence="11"/>
<evidence type="ECO:0000313" key="11">
    <source>
        <dbReference type="EMBL" id="MBB4660871.1"/>
    </source>
</evidence>
<dbReference type="InterPro" id="IPR011527">
    <property type="entry name" value="ABC1_TM_dom"/>
</dbReference>
<dbReference type="SUPFAM" id="SSF90123">
    <property type="entry name" value="ABC transporter transmembrane region"/>
    <property type="match status" value="1"/>
</dbReference>
<comment type="caution">
    <text evidence="11">The sequence shown here is derived from an EMBL/GenBank/DDBJ whole genome shotgun (WGS) entry which is preliminary data.</text>
</comment>
<feature type="compositionally biased region" description="Basic and acidic residues" evidence="7">
    <location>
        <begin position="571"/>
        <end position="584"/>
    </location>
</feature>
<evidence type="ECO:0000259" key="10">
    <source>
        <dbReference type="PROSITE" id="PS50929"/>
    </source>
</evidence>
<dbReference type="Proteomes" id="UP000585272">
    <property type="component" value="Unassembled WGS sequence"/>
</dbReference>
<dbReference type="PROSITE" id="PS00211">
    <property type="entry name" value="ABC_TRANSPORTER_1"/>
    <property type="match status" value="1"/>
</dbReference>
<dbReference type="AlphaFoldDB" id="A0A840I9D5"/>
<keyword evidence="4 11" id="KW-0067">ATP-binding</keyword>
<dbReference type="CDD" id="cd03228">
    <property type="entry name" value="ABCC_MRP_Like"/>
    <property type="match status" value="1"/>
</dbReference>
<comment type="subcellular location">
    <subcellularLocation>
        <location evidence="1">Cell membrane</location>
        <topology evidence="1">Multi-pass membrane protein</topology>
    </subcellularLocation>
</comment>
<evidence type="ECO:0000256" key="5">
    <source>
        <dbReference type="ARBA" id="ARBA00022989"/>
    </source>
</evidence>
<dbReference type="GO" id="GO:0015421">
    <property type="term" value="F:ABC-type oligopeptide transporter activity"/>
    <property type="evidence" value="ECO:0007669"/>
    <property type="project" value="TreeGrafter"/>
</dbReference>
<dbReference type="InterPro" id="IPR036640">
    <property type="entry name" value="ABC1_TM_sf"/>
</dbReference>
<feature type="transmembrane region" description="Helical" evidence="8">
    <location>
        <begin position="84"/>
        <end position="102"/>
    </location>
</feature>
<dbReference type="EMBL" id="JACHNU010000001">
    <property type="protein sequence ID" value="MBB4660871.1"/>
    <property type="molecule type" value="Genomic_DNA"/>
</dbReference>
<feature type="domain" description="ABC transporter" evidence="9">
    <location>
        <begin position="369"/>
        <end position="598"/>
    </location>
</feature>
<dbReference type="GO" id="GO:0016887">
    <property type="term" value="F:ATP hydrolysis activity"/>
    <property type="evidence" value="ECO:0007669"/>
    <property type="project" value="InterPro"/>
</dbReference>
<dbReference type="GO" id="GO:0005524">
    <property type="term" value="F:ATP binding"/>
    <property type="evidence" value="ECO:0007669"/>
    <property type="project" value="UniProtKB-KW"/>
</dbReference>
<evidence type="ECO:0000256" key="8">
    <source>
        <dbReference type="SAM" id="Phobius"/>
    </source>
</evidence>
<dbReference type="GO" id="GO:0005886">
    <property type="term" value="C:plasma membrane"/>
    <property type="evidence" value="ECO:0007669"/>
    <property type="project" value="UniProtKB-SubCell"/>
</dbReference>
<gene>
    <name evidence="11" type="ORF">BDZ31_000444</name>
</gene>
<dbReference type="Pfam" id="PF00664">
    <property type="entry name" value="ABC_membrane"/>
    <property type="match status" value="1"/>
</dbReference>
<dbReference type="CDD" id="cd18564">
    <property type="entry name" value="ABC_6TM_exporter_like"/>
    <property type="match status" value="1"/>
</dbReference>